<dbReference type="InterPro" id="IPR011527">
    <property type="entry name" value="ABC1_TM_dom"/>
</dbReference>
<proteinExistence type="inferred from homology"/>
<comment type="similarity">
    <text evidence="2">Belongs to the ABC transporter superfamily.</text>
</comment>
<dbReference type="GO" id="GO:0005886">
    <property type="term" value="C:plasma membrane"/>
    <property type="evidence" value="ECO:0007669"/>
    <property type="project" value="UniProtKB-SubCell"/>
</dbReference>
<organism evidence="12 13">
    <name type="scientific">Roseibium marinum</name>
    <dbReference type="NCBI Taxonomy" id="281252"/>
    <lineage>
        <taxon>Bacteria</taxon>
        <taxon>Pseudomonadati</taxon>
        <taxon>Pseudomonadota</taxon>
        <taxon>Alphaproteobacteria</taxon>
        <taxon>Hyphomicrobiales</taxon>
        <taxon>Stappiaceae</taxon>
        <taxon>Roseibium</taxon>
    </lineage>
</organism>
<dbReference type="GO" id="GO:0005524">
    <property type="term" value="F:ATP binding"/>
    <property type="evidence" value="ECO:0007669"/>
    <property type="project" value="UniProtKB-KW"/>
</dbReference>
<dbReference type="PROSITE" id="PS00211">
    <property type="entry name" value="ABC_TRANSPORTER_1"/>
    <property type="match status" value="1"/>
</dbReference>
<dbReference type="InterPro" id="IPR027417">
    <property type="entry name" value="P-loop_NTPase"/>
</dbReference>
<gene>
    <name evidence="12" type="ORF">CLV41_105254</name>
</gene>
<dbReference type="CDD" id="cd18575">
    <property type="entry name" value="ABC_6TM_bac_exporter_ABCB8_10_like"/>
    <property type="match status" value="1"/>
</dbReference>
<evidence type="ECO:0000256" key="1">
    <source>
        <dbReference type="ARBA" id="ARBA00004651"/>
    </source>
</evidence>
<keyword evidence="6 9" id="KW-1133">Transmembrane helix</keyword>
<keyword evidence="13" id="KW-1185">Reference proteome</keyword>
<dbReference type="PANTHER" id="PTHR43394:SF1">
    <property type="entry name" value="ATP-BINDING CASSETTE SUB-FAMILY B MEMBER 10, MITOCHONDRIAL"/>
    <property type="match status" value="1"/>
</dbReference>
<feature type="transmembrane region" description="Helical" evidence="9">
    <location>
        <begin position="202"/>
        <end position="220"/>
    </location>
</feature>
<dbReference type="PANTHER" id="PTHR43394">
    <property type="entry name" value="ATP-DEPENDENT PERMEASE MDL1, MITOCHONDRIAL"/>
    <property type="match status" value="1"/>
</dbReference>
<dbReference type="NCBIfam" id="TIGR02204">
    <property type="entry name" value="MsbA_rel"/>
    <property type="match status" value="1"/>
</dbReference>
<dbReference type="InterPro" id="IPR011918">
    <property type="entry name" value="ABC_MsbA_ATP-bd"/>
</dbReference>
<dbReference type="InterPro" id="IPR003439">
    <property type="entry name" value="ABC_transporter-like_ATP-bd"/>
</dbReference>
<dbReference type="Gene3D" id="1.20.1560.10">
    <property type="entry name" value="ABC transporter type 1, transmembrane domain"/>
    <property type="match status" value="1"/>
</dbReference>
<dbReference type="SMART" id="SM00382">
    <property type="entry name" value="AAA"/>
    <property type="match status" value="1"/>
</dbReference>
<evidence type="ECO:0000256" key="5">
    <source>
        <dbReference type="ARBA" id="ARBA00022840"/>
    </source>
</evidence>
<feature type="transmembrane region" description="Helical" evidence="9">
    <location>
        <begin position="101"/>
        <end position="122"/>
    </location>
</feature>
<evidence type="ECO:0000256" key="6">
    <source>
        <dbReference type="ARBA" id="ARBA00022989"/>
    </source>
</evidence>
<feature type="transmembrane region" description="Helical" evidence="9">
    <location>
        <begin position="283"/>
        <end position="305"/>
    </location>
</feature>
<dbReference type="AlphaFoldDB" id="A0A2S3UTT7"/>
<evidence type="ECO:0000313" key="12">
    <source>
        <dbReference type="EMBL" id="POF31074.1"/>
    </source>
</evidence>
<comment type="function">
    <text evidence="8">Part of an ABC transporter complex. Transmembrane domains (TMD) form a pore in the inner membrane and the ATP-binding domain (NBD) is responsible for energy generation.</text>
</comment>
<dbReference type="InterPro" id="IPR039421">
    <property type="entry name" value="Type_1_exporter"/>
</dbReference>
<feature type="transmembrane region" description="Helical" evidence="9">
    <location>
        <begin position="59"/>
        <end position="81"/>
    </location>
</feature>
<evidence type="ECO:0000313" key="13">
    <source>
        <dbReference type="Proteomes" id="UP000236959"/>
    </source>
</evidence>
<keyword evidence="5 12" id="KW-0067">ATP-binding</keyword>
<dbReference type="FunFam" id="3.40.50.300:FF:000218">
    <property type="entry name" value="Multidrug ABC transporter ATP-binding protein"/>
    <property type="match status" value="1"/>
</dbReference>
<dbReference type="PROSITE" id="PS50929">
    <property type="entry name" value="ABC_TM1F"/>
    <property type="match status" value="1"/>
</dbReference>
<dbReference type="Proteomes" id="UP000236959">
    <property type="component" value="Unassembled WGS sequence"/>
</dbReference>
<dbReference type="SUPFAM" id="SSF52540">
    <property type="entry name" value="P-loop containing nucleoside triphosphate hydrolases"/>
    <property type="match status" value="1"/>
</dbReference>
<dbReference type="Pfam" id="PF00005">
    <property type="entry name" value="ABC_tran"/>
    <property type="match status" value="1"/>
</dbReference>
<feature type="domain" description="ABC transporter" evidence="10">
    <location>
        <begin position="379"/>
        <end position="615"/>
    </location>
</feature>
<keyword evidence="3 9" id="KW-0812">Transmembrane</keyword>
<dbReference type="EMBL" id="PPCN01000005">
    <property type="protein sequence ID" value="POF31074.1"/>
    <property type="molecule type" value="Genomic_DNA"/>
</dbReference>
<dbReference type="InterPro" id="IPR017871">
    <property type="entry name" value="ABC_transporter-like_CS"/>
</dbReference>
<evidence type="ECO:0000256" key="2">
    <source>
        <dbReference type="ARBA" id="ARBA00005417"/>
    </source>
</evidence>
<evidence type="ECO:0000256" key="4">
    <source>
        <dbReference type="ARBA" id="ARBA00022741"/>
    </source>
</evidence>
<dbReference type="GO" id="GO:0015421">
    <property type="term" value="F:ABC-type oligopeptide transporter activity"/>
    <property type="evidence" value="ECO:0007669"/>
    <property type="project" value="TreeGrafter"/>
</dbReference>
<accession>A0A2S3UTT7</accession>
<dbReference type="PROSITE" id="PS50893">
    <property type="entry name" value="ABC_TRANSPORTER_2"/>
    <property type="match status" value="1"/>
</dbReference>
<keyword evidence="4" id="KW-0547">Nucleotide-binding</keyword>
<dbReference type="Pfam" id="PF00664">
    <property type="entry name" value="ABC_membrane"/>
    <property type="match status" value="1"/>
</dbReference>
<keyword evidence="7 9" id="KW-0472">Membrane</keyword>
<evidence type="ECO:0000256" key="9">
    <source>
        <dbReference type="SAM" id="Phobius"/>
    </source>
</evidence>
<dbReference type="Gene3D" id="3.40.50.300">
    <property type="entry name" value="P-loop containing nucleotide triphosphate hydrolases"/>
    <property type="match status" value="1"/>
</dbReference>
<name>A0A2S3UTT7_9HYPH</name>
<dbReference type="SUPFAM" id="SSF90123">
    <property type="entry name" value="ABC transporter transmembrane region"/>
    <property type="match status" value="1"/>
</dbReference>
<reference evidence="12 13" key="1">
    <citation type="submission" date="2018-01" db="EMBL/GenBank/DDBJ databases">
        <title>Genomic Encyclopedia of Archaeal and Bacterial Type Strains, Phase II (KMG-II): from individual species to whole genera.</title>
        <authorList>
            <person name="Goeker M."/>
        </authorList>
    </citation>
    <scope>NUCLEOTIDE SEQUENCE [LARGE SCALE GENOMIC DNA]</scope>
    <source>
        <strain evidence="12 13">DSM 17023</strain>
    </source>
</reference>
<dbReference type="InterPro" id="IPR003593">
    <property type="entry name" value="AAA+_ATPase"/>
</dbReference>
<comment type="caution">
    <text evidence="12">The sequence shown here is derived from an EMBL/GenBank/DDBJ whole genome shotgun (WGS) entry which is preliminary data.</text>
</comment>
<feature type="domain" description="ABC transmembrane type-1" evidence="11">
    <location>
        <begin position="63"/>
        <end position="344"/>
    </location>
</feature>
<evidence type="ECO:0000259" key="11">
    <source>
        <dbReference type="PROSITE" id="PS50929"/>
    </source>
</evidence>
<dbReference type="InterPro" id="IPR036640">
    <property type="entry name" value="ABC1_TM_sf"/>
</dbReference>
<sequence>MPLSPSPNMLKTCANDEEILLADAQASDANSPTISSAGSSRKSLRPLTRLLPYLLKHKGVVTAAVIALFSAAVITLVLPAAVRRMIDFGFGADDPALVNSYFAVLVGVVCALALASSIRYFLVMWISERVVSDVRSDVFAHLTRLSPAFYDSAKSGEILSRLTADTTQIKSAFGSSASLAMRNLIMFAGASVMMVVTSPRLSVIVLAAIPVILVPILGFGRQVRRRSRFAQDTLADASAFAGEMLGAVRTLQAFTHERRSADRYRAAVEAAFQAARQAIMARAALTGFAIFVIGASIVAVLWIGASDVFSGRITGGELSQFLLYSILAAGSLAALSEVWGELSQAAGAAERLSELMEIQPEISAPADPVRLPETPRGEISFDQVSFAYENSRSLPVLTELALTVSPGETVAVVGPSGAGKSTLFSLLMRYYDPTAGSIRLNGVDIRQLDPEDLRGHIALVPQDTAIFGASIAENIAYGRPDASREEIVAAAQAALAAPFIDTMTNGYDTLVGERGITLSGGQRQRIAIARAVLKSAPVLLLDEATSALDAESENLVQQALDRLMENRTTLVIAHRLATVLKADRILVMEGGRIAETGTHAELSAAGGLYAKLARLQFGAEEELAQAAEEEDQSSSGTATV</sequence>
<dbReference type="GO" id="GO:0016887">
    <property type="term" value="F:ATP hydrolysis activity"/>
    <property type="evidence" value="ECO:0007669"/>
    <property type="project" value="InterPro"/>
</dbReference>
<dbReference type="GO" id="GO:0090374">
    <property type="term" value="P:oligopeptide export from mitochondrion"/>
    <property type="evidence" value="ECO:0007669"/>
    <property type="project" value="TreeGrafter"/>
</dbReference>
<protein>
    <submittedName>
        <fullName evidence="12">ATP-binding cassette subfamily B protein</fullName>
    </submittedName>
</protein>
<evidence type="ECO:0000256" key="8">
    <source>
        <dbReference type="ARBA" id="ARBA00024725"/>
    </source>
</evidence>
<evidence type="ECO:0000256" key="3">
    <source>
        <dbReference type="ARBA" id="ARBA00022692"/>
    </source>
</evidence>
<evidence type="ECO:0000259" key="10">
    <source>
        <dbReference type="PROSITE" id="PS50893"/>
    </source>
</evidence>
<comment type="subcellular location">
    <subcellularLocation>
        <location evidence="1">Cell membrane</location>
        <topology evidence="1">Multi-pass membrane protein</topology>
    </subcellularLocation>
</comment>
<feature type="transmembrane region" description="Helical" evidence="9">
    <location>
        <begin position="179"/>
        <end position="196"/>
    </location>
</feature>
<evidence type="ECO:0000256" key="7">
    <source>
        <dbReference type="ARBA" id="ARBA00023136"/>
    </source>
</evidence>